<evidence type="ECO:0000313" key="2">
    <source>
        <dbReference type="EMBL" id="KAA0978854.1"/>
    </source>
</evidence>
<organism evidence="2 3">
    <name type="scientific">Paeniglutamicibacter gangotriensis</name>
    <dbReference type="NCBI Taxonomy" id="254787"/>
    <lineage>
        <taxon>Bacteria</taxon>
        <taxon>Bacillati</taxon>
        <taxon>Actinomycetota</taxon>
        <taxon>Actinomycetes</taxon>
        <taxon>Micrococcales</taxon>
        <taxon>Micrococcaceae</taxon>
        <taxon>Paeniglutamicibacter</taxon>
    </lineage>
</organism>
<protein>
    <submittedName>
        <fullName evidence="2">Uncharacterized protein</fullName>
    </submittedName>
</protein>
<feature type="region of interest" description="Disordered" evidence="1">
    <location>
        <begin position="75"/>
        <end position="99"/>
    </location>
</feature>
<dbReference type="RefSeq" id="WP_007270691.1">
    <property type="nucleotide sequence ID" value="NZ_JBITUG010000020.1"/>
</dbReference>
<dbReference type="Proteomes" id="UP000323856">
    <property type="component" value="Unassembled WGS sequence"/>
</dbReference>
<dbReference type="OrthoDB" id="4964633at2"/>
<name>A0A5B0EII0_9MICC</name>
<accession>A0A5B0EII0</accession>
<evidence type="ECO:0000313" key="3">
    <source>
        <dbReference type="Proteomes" id="UP000323856"/>
    </source>
</evidence>
<sequence length="99" mass="11385">MDTGAELFGRLNAWCKDHRHGVRSRKQWKYMAYGAAEDIHQELVASGFAPLSADLLRRTASHADWWWWKQNSRSPYGRAHSRHVKGNPVKPTVLDDGIE</sequence>
<comment type="caution">
    <text evidence="2">The sequence shown here is derived from an EMBL/GenBank/DDBJ whole genome shotgun (WGS) entry which is preliminary data.</text>
</comment>
<proteinExistence type="predicted"/>
<reference evidence="2 3" key="1">
    <citation type="submission" date="2019-07" db="EMBL/GenBank/DDBJ databases">
        <title>Analysis of the biochemical properties, biological activity and biotechnological potential of siderophores and biosurfactants produced by Antarctic psychrotolerant bacteria.</title>
        <authorList>
            <person name="Styczynski M."/>
            <person name="Krucon T."/>
            <person name="Decewicz P."/>
            <person name="Dziewit L."/>
        </authorList>
    </citation>
    <scope>NUCLEOTIDE SEQUENCE [LARGE SCALE GENOMIC DNA]</scope>
    <source>
        <strain evidence="2 3">ANT_H27</strain>
    </source>
</reference>
<dbReference type="AlphaFoldDB" id="A0A5B0EII0"/>
<dbReference type="EMBL" id="VOBL01000003">
    <property type="protein sequence ID" value="KAA0978854.1"/>
    <property type="molecule type" value="Genomic_DNA"/>
</dbReference>
<evidence type="ECO:0000256" key="1">
    <source>
        <dbReference type="SAM" id="MobiDB-lite"/>
    </source>
</evidence>
<gene>
    <name evidence="2" type="ORF">FQ154_03595</name>
</gene>